<accession>A0A0D3KAC1</accession>
<dbReference type="eggNOG" id="ENOG502SU2H">
    <property type="taxonomic scope" value="Eukaryota"/>
</dbReference>
<organism evidence="2 3">
    <name type="scientific">Emiliania huxleyi (strain CCMP1516)</name>
    <dbReference type="NCBI Taxonomy" id="280463"/>
    <lineage>
        <taxon>Eukaryota</taxon>
        <taxon>Haptista</taxon>
        <taxon>Haptophyta</taxon>
        <taxon>Prymnesiophyceae</taxon>
        <taxon>Isochrysidales</taxon>
        <taxon>Noelaerhabdaceae</taxon>
        <taxon>Emiliania</taxon>
    </lineage>
</organism>
<dbReference type="KEGG" id="ehx:EMIHUDRAFT_441776"/>
<dbReference type="InterPro" id="IPR006175">
    <property type="entry name" value="YjgF/YER057c/UK114"/>
</dbReference>
<dbReference type="PANTHER" id="PTHR43857">
    <property type="entry name" value="BLR7761 PROTEIN"/>
    <property type="match status" value="1"/>
</dbReference>
<evidence type="ECO:0000313" key="3">
    <source>
        <dbReference type="Proteomes" id="UP000013827"/>
    </source>
</evidence>
<dbReference type="EnsemblProtists" id="EOD32706">
    <property type="protein sequence ID" value="EOD32706"/>
    <property type="gene ID" value="EMIHUDRAFT_441776"/>
</dbReference>
<name>A0A0D3KAC1_EMIH1</name>
<dbReference type="PaxDb" id="2903-EOD32706"/>
<dbReference type="HOGENOM" id="CLU_069527_0_0_1"/>
<protein>
    <submittedName>
        <fullName evidence="2">Uncharacterized protein</fullName>
    </submittedName>
</protein>
<feature type="region of interest" description="Disordered" evidence="1">
    <location>
        <begin position="207"/>
        <end position="268"/>
    </location>
</feature>
<dbReference type="PANTHER" id="PTHR43857:SF1">
    <property type="entry name" value="YJGH FAMILY PROTEIN"/>
    <property type="match status" value="1"/>
</dbReference>
<dbReference type="CDD" id="cd00448">
    <property type="entry name" value="YjgF_YER057c_UK114_family"/>
    <property type="match status" value="1"/>
</dbReference>
<dbReference type="InterPro" id="IPR035959">
    <property type="entry name" value="RutC-like_sf"/>
</dbReference>
<proteinExistence type="predicted"/>
<dbReference type="Gene3D" id="3.30.1330.40">
    <property type="entry name" value="RutC-like"/>
    <property type="match status" value="1"/>
</dbReference>
<feature type="compositionally biased region" description="Low complexity" evidence="1">
    <location>
        <begin position="232"/>
        <end position="247"/>
    </location>
</feature>
<evidence type="ECO:0000313" key="2">
    <source>
        <dbReference type="EnsemblProtists" id="EOD32706"/>
    </source>
</evidence>
<dbReference type="Proteomes" id="UP000013827">
    <property type="component" value="Unassembled WGS sequence"/>
</dbReference>
<dbReference type="RefSeq" id="XP_005785135.1">
    <property type="nucleotide sequence ID" value="XM_005785078.1"/>
</dbReference>
<dbReference type="AlphaFoldDB" id="A0A0D3KAC1"/>
<evidence type="ECO:0000256" key="1">
    <source>
        <dbReference type="SAM" id="MobiDB-lite"/>
    </source>
</evidence>
<dbReference type="Pfam" id="PF01042">
    <property type="entry name" value="Ribonuc_L-PSP"/>
    <property type="match status" value="1"/>
</dbReference>
<dbReference type="GeneID" id="17277978"/>
<keyword evidence="3" id="KW-1185">Reference proteome</keyword>
<dbReference type="STRING" id="2903.R1FB77"/>
<dbReference type="SUPFAM" id="SSF55298">
    <property type="entry name" value="YjgF-like"/>
    <property type="match status" value="1"/>
</dbReference>
<sequence>MLTRPICARGTAAAAAAARYSRAGCHAAAPLLYARATSQRSRALSMRAVVHSPVETDPAAVHPPFANYAHATSVPPASVFLCTSGQLGIAPDGSVPASAEAQAAIAFQNIGAILAASGAGLQHVVRLNAYVSGREHLPGYMRARDEALRGLPKTASTLMVVSGFARPEFVVEIEALAAVSSSAAASAVASAASSAASAASSAASAASAASSDGGRGGSGDSASSRHVRSSRRSISATPAAASAVRSAAHGRRSLHTRPAPRGAQSRALHGERASAAAVAAYVEDLRGSGVKVLAGGDGPNEAREIARRSRDFFWYSPLLKPQLTGRVADALVLATSEADVVASL</sequence>
<reference evidence="2" key="2">
    <citation type="submission" date="2024-10" db="UniProtKB">
        <authorList>
            <consortium name="EnsemblProtists"/>
        </authorList>
    </citation>
    <scope>IDENTIFICATION</scope>
</reference>
<reference evidence="3" key="1">
    <citation type="journal article" date="2013" name="Nature">
        <title>Pan genome of the phytoplankton Emiliania underpins its global distribution.</title>
        <authorList>
            <person name="Read B.A."/>
            <person name="Kegel J."/>
            <person name="Klute M.J."/>
            <person name="Kuo A."/>
            <person name="Lefebvre S.C."/>
            <person name="Maumus F."/>
            <person name="Mayer C."/>
            <person name="Miller J."/>
            <person name="Monier A."/>
            <person name="Salamov A."/>
            <person name="Young J."/>
            <person name="Aguilar M."/>
            <person name="Claverie J.M."/>
            <person name="Frickenhaus S."/>
            <person name="Gonzalez K."/>
            <person name="Herman E.K."/>
            <person name="Lin Y.C."/>
            <person name="Napier J."/>
            <person name="Ogata H."/>
            <person name="Sarno A.F."/>
            <person name="Shmutz J."/>
            <person name="Schroeder D."/>
            <person name="de Vargas C."/>
            <person name="Verret F."/>
            <person name="von Dassow P."/>
            <person name="Valentin K."/>
            <person name="Van de Peer Y."/>
            <person name="Wheeler G."/>
            <person name="Dacks J.B."/>
            <person name="Delwiche C.F."/>
            <person name="Dyhrman S.T."/>
            <person name="Glockner G."/>
            <person name="John U."/>
            <person name="Richards T."/>
            <person name="Worden A.Z."/>
            <person name="Zhang X."/>
            <person name="Grigoriev I.V."/>
            <person name="Allen A.E."/>
            <person name="Bidle K."/>
            <person name="Borodovsky M."/>
            <person name="Bowler C."/>
            <person name="Brownlee C."/>
            <person name="Cock J.M."/>
            <person name="Elias M."/>
            <person name="Gladyshev V.N."/>
            <person name="Groth M."/>
            <person name="Guda C."/>
            <person name="Hadaegh A."/>
            <person name="Iglesias-Rodriguez M.D."/>
            <person name="Jenkins J."/>
            <person name="Jones B.M."/>
            <person name="Lawson T."/>
            <person name="Leese F."/>
            <person name="Lindquist E."/>
            <person name="Lobanov A."/>
            <person name="Lomsadze A."/>
            <person name="Malik S.B."/>
            <person name="Marsh M.E."/>
            <person name="Mackinder L."/>
            <person name="Mock T."/>
            <person name="Mueller-Roeber B."/>
            <person name="Pagarete A."/>
            <person name="Parker M."/>
            <person name="Probert I."/>
            <person name="Quesneville H."/>
            <person name="Raines C."/>
            <person name="Rensing S.A."/>
            <person name="Riano-Pachon D.M."/>
            <person name="Richier S."/>
            <person name="Rokitta S."/>
            <person name="Shiraiwa Y."/>
            <person name="Soanes D.M."/>
            <person name="van der Giezen M."/>
            <person name="Wahlund T.M."/>
            <person name="Williams B."/>
            <person name="Wilson W."/>
            <person name="Wolfe G."/>
            <person name="Wurch L.L."/>
        </authorList>
    </citation>
    <scope>NUCLEOTIDE SEQUENCE</scope>
</reference>